<keyword evidence="4" id="KW-1133">Transmembrane helix</keyword>
<dbReference type="PANTHER" id="PTHR30093">
    <property type="entry name" value="GENERAL SECRETION PATHWAY PROTEIN G"/>
    <property type="match status" value="1"/>
</dbReference>
<dbReference type="PROSITE" id="PS00409">
    <property type="entry name" value="PROKAR_NTER_METHYL"/>
    <property type="match status" value="1"/>
</dbReference>
<evidence type="ECO:0000256" key="2">
    <source>
        <dbReference type="ARBA" id="ARBA00022481"/>
    </source>
</evidence>
<proteinExistence type="predicted"/>
<dbReference type="PRINTS" id="PR00813">
    <property type="entry name" value="BCTERIALGSPG"/>
</dbReference>
<evidence type="ECO:0000256" key="5">
    <source>
        <dbReference type="ARBA" id="ARBA00023136"/>
    </source>
</evidence>
<gene>
    <name evidence="6" type="ORF">A3G52_02945</name>
</gene>
<dbReference type="InterPro" id="IPR000983">
    <property type="entry name" value="Bac_GSPG_pilin"/>
</dbReference>
<keyword evidence="5" id="KW-0472">Membrane</keyword>
<protein>
    <recommendedName>
        <fullName evidence="8">Type II secretion system protein GspG C-terminal domain-containing protein</fullName>
    </recommendedName>
</protein>
<dbReference type="AlphaFoldDB" id="A0A1G2P315"/>
<dbReference type="EMBL" id="MHSK01000006">
    <property type="protein sequence ID" value="OHA42738.1"/>
    <property type="molecule type" value="Genomic_DNA"/>
</dbReference>
<organism evidence="6 7">
    <name type="scientific">Candidatus Taylorbacteria bacterium RIFCSPLOWO2_12_FULL_43_20</name>
    <dbReference type="NCBI Taxonomy" id="1802332"/>
    <lineage>
        <taxon>Bacteria</taxon>
        <taxon>Candidatus Tayloriibacteriota</taxon>
    </lineage>
</organism>
<dbReference type="SUPFAM" id="SSF54523">
    <property type="entry name" value="Pili subunits"/>
    <property type="match status" value="1"/>
</dbReference>
<evidence type="ECO:0000313" key="6">
    <source>
        <dbReference type="EMBL" id="OHA42738.1"/>
    </source>
</evidence>
<dbReference type="GO" id="GO:0016020">
    <property type="term" value="C:membrane"/>
    <property type="evidence" value="ECO:0007669"/>
    <property type="project" value="UniProtKB-SubCell"/>
</dbReference>
<dbReference type="InterPro" id="IPR045584">
    <property type="entry name" value="Pilin-like"/>
</dbReference>
<comment type="subcellular location">
    <subcellularLocation>
        <location evidence="1">Membrane</location>
        <topology evidence="1">Single-pass membrane protein</topology>
    </subcellularLocation>
</comment>
<keyword evidence="3" id="KW-0812">Transmembrane</keyword>
<dbReference type="InterPro" id="IPR012902">
    <property type="entry name" value="N_methyl_site"/>
</dbReference>
<dbReference type="Proteomes" id="UP000177269">
    <property type="component" value="Unassembled WGS sequence"/>
</dbReference>
<dbReference type="PANTHER" id="PTHR30093:SF44">
    <property type="entry name" value="TYPE II SECRETION SYSTEM CORE PROTEIN G"/>
    <property type="match status" value="1"/>
</dbReference>
<sequence length="165" mass="18310">MIITKKGFTLIELLVVISIIGLLSSVVLASLNNARSKARNVKRISDIKQYSLAMELYYDSAGKYPYPNTTGWVCLGDYSDDKCWSGTYFENEALKTALSTYLPGLPAGDKVSSWVGYIYRCYLGSSNCTNVDIRWFLEGDGVSCGRGTEISGSYTNATYCRLIWP</sequence>
<dbReference type="Gene3D" id="3.30.700.10">
    <property type="entry name" value="Glycoprotein, Type 4 Pilin"/>
    <property type="match status" value="1"/>
</dbReference>
<dbReference type="Pfam" id="PF07963">
    <property type="entry name" value="N_methyl"/>
    <property type="match status" value="1"/>
</dbReference>
<evidence type="ECO:0000256" key="1">
    <source>
        <dbReference type="ARBA" id="ARBA00004167"/>
    </source>
</evidence>
<dbReference type="GO" id="GO:0015628">
    <property type="term" value="P:protein secretion by the type II secretion system"/>
    <property type="evidence" value="ECO:0007669"/>
    <property type="project" value="InterPro"/>
</dbReference>
<evidence type="ECO:0000256" key="4">
    <source>
        <dbReference type="ARBA" id="ARBA00022989"/>
    </source>
</evidence>
<comment type="caution">
    <text evidence="6">The sequence shown here is derived from an EMBL/GenBank/DDBJ whole genome shotgun (WGS) entry which is preliminary data.</text>
</comment>
<evidence type="ECO:0000256" key="3">
    <source>
        <dbReference type="ARBA" id="ARBA00022692"/>
    </source>
</evidence>
<name>A0A1G2P315_9BACT</name>
<dbReference type="GO" id="GO:0015627">
    <property type="term" value="C:type II protein secretion system complex"/>
    <property type="evidence" value="ECO:0007669"/>
    <property type="project" value="InterPro"/>
</dbReference>
<dbReference type="NCBIfam" id="TIGR02532">
    <property type="entry name" value="IV_pilin_GFxxxE"/>
    <property type="match status" value="1"/>
</dbReference>
<accession>A0A1G2P315</accession>
<evidence type="ECO:0008006" key="8">
    <source>
        <dbReference type="Google" id="ProtNLM"/>
    </source>
</evidence>
<evidence type="ECO:0000313" key="7">
    <source>
        <dbReference type="Proteomes" id="UP000177269"/>
    </source>
</evidence>
<reference evidence="6 7" key="1">
    <citation type="journal article" date="2016" name="Nat. Commun.">
        <title>Thousands of microbial genomes shed light on interconnected biogeochemical processes in an aquifer system.</title>
        <authorList>
            <person name="Anantharaman K."/>
            <person name="Brown C.T."/>
            <person name="Hug L.A."/>
            <person name="Sharon I."/>
            <person name="Castelle C.J."/>
            <person name="Probst A.J."/>
            <person name="Thomas B.C."/>
            <person name="Singh A."/>
            <person name="Wilkins M.J."/>
            <person name="Karaoz U."/>
            <person name="Brodie E.L."/>
            <person name="Williams K.H."/>
            <person name="Hubbard S.S."/>
            <person name="Banfield J.F."/>
        </authorList>
    </citation>
    <scope>NUCLEOTIDE SEQUENCE [LARGE SCALE GENOMIC DNA]</scope>
</reference>
<keyword evidence="2" id="KW-0488">Methylation</keyword>